<dbReference type="RefSeq" id="XP_018984337.1">
    <property type="nucleotide sequence ID" value="XM_019129166.1"/>
</dbReference>
<reference evidence="2" key="1">
    <citation type="submission" date="2016-05" db="EMBL/GenBank/DDBJ databases">
        <title>Comparative genomics of biotechnologically important yeasts.</title>
        <authorList>
            <consortium name="DOE Joint Genome Institute"/>
            <person name="Riley R."/>
            <person name="Haridas S."/>
            <person name="Wolfe K.H."/>
            <person name="Lopes M.R."/>
            <person name="Hittinger C.T."/>
            <person name="Goker M."/>
            <person name="Salamov A."/>
            <person name="Wisecaver J."/>
            <person name="Long T.M."/>
            <person name="Aerts A.L."/>
            <person name="Barry K."/>
            <person name="Choi C."/>
            <person name="Clum A."/>
            <person name="Coughlan A.Y."/>
            <person name="Deshpande S."/>
            <person name="Douglass A.P."/>
            <person name="Hanson S.J."/>
            <person name="Klenk H.-P."/>
            <person name="Labutti K."/>
            <person name="Lapidus A."/>
            <person name="Lindquist E."/>
            <person name="Lipzen A."/>
            <person name="Meier-Kolthoff J.P."/>
            <person name="Ohm R.A."/>
            <person name="Otillar R.P."/>
            <person name="Pangilinan J."/>
            <person name="Peng Y."/>
            <person name="Rokas A."/>
            <person name="Rosa C.A."/>
            <person name="Scheuner C."/>
            <person name="Sibirny A.A."/>
            <person name="Slot J.C."/>
            <person name="Stielow J.B."/>
            <person name="Sun H."/>
            <person name="Kurtzman C.P."/>
            <person name="Blackwell M."/>
            <person name="Grigoriev I.V."/>
            <person name="Jeffries T.W."/>
        </authorList>
    </citation>
    <scope>NUCLEOTIDE SEQUENCE [LARGE SCALE GENOMIC DNA]</scope>
    <source>
        <strain evidence="2">NRRL Y-12698</strain>
    </source>
</reference>
<evidence type="ECO:0000313" key="2">
    <source>
        <dbReference type="Proteomes" id="UP000094336"/>
    </source>
</evidence>
<accession>A0A1E3QMU0</accession>
<dbReference type="EMBL" id="KV454433">
    <property type="protein sequence ID" value="ODQ79009.1"/>
    <property type="molecule type" value="Genomic_DNA"/>
</dbReference>
<sequence length="66" mass="7406">MINPRTELWDCRTLNYLQGHSILLSRKAFGMPKVSLEAVQRGPIPGGEGVLHVGSRYRSRAHKATF</sequence>
<organism evidence="1 2">
    <name type="scientific">Babjeviella inositovora NRRL Y-12698</name>
    <dbReference type="NCBI Taxonomy" id="984486"/>
    <lineage>
        <taxon>Eukaryota</taxon>
        <taxon>Fungi</taxon>
        <taxon>Dikarya</taxon>
        <taxon>Ascomycota</taxon>
        <taxon>Saccharomycotina</taxon>
        <taxon>Pichiomycetes</taxon>
        <taxon>Serinales incertae sedis</taxon>
        <taxon>Babjeviella</taxon>
    </lineage>
</organism>
<dbReference type="Proteomes" id="UP000094336">
    <property type="component" value="Unassembled WGS sequence"/>
</dbReference>
<proteinExistence type="predicted"/>
<keyword evidence="2" id="KW-1185">Reference proteome</keyword>
<protein>
    <submittedName>
        <fullName evidence="1">Uncharacterized protein</fullName>
    </submittedName>
</protein>
<dbReference type="GeneID" id="30147019"/>
<evidence type="ECO:0000313" key="1">
    <source>
        <dbReference type="EMBL" id="ODQ79009.1"/>
    </source>
</evidence>
<name>A0A1E3QMU0_9ASCO</name>
<gene>
    <name evidence="1" type="ORF">BABINDRAFT_162083</name>
</gene>
<dbReference type="AlphaFoldDB" id="A0A1E3QMU0"/>